<dbReference type="GO" id="GO:0006355">
    <property type="term" value="P:regulation of DNA-templated transcription"/>
    <property type="evidence" value="ECO:0007669"/>
    <property type="project" value="TreeGrafter"/>
</dbReference>
<proteinExistence type="predicted"/>
<dbReference type="InterPro" id="IPR002818">
    <property type="entry name" value="DJ-1/PfpI"/>
</dbReference>
<evidence type="ECO:0000259" key="1">
    <source>
        <dbReference type="Pfam" id="PF01965"/>
    </source>
</evidence>
<organism evidence="2">
    <name type="scientific">Candidatus Berkiella aquae</name>
    <dbReference type="NCBI Taxonomy" id="295108"/>
    <lineage>
        <taxon>Bacteria</taxon>
        <taxon>Pseudomonadati</taxon>
        <taxon>Pseudomonadota</taxon>
        <taxon>Gammaproteobacteria</taxon>
        <taxon>Candidatus Berkiellales</taxon>
        <taxon>Candidatus Berkiellaceae</taxon>
        <taxon>Candidatus Berkiella</taxon>
    </lineage>
</organism>
<dbReference type="RefSeq" id="WP_075067441.1">
    <property type="nucleotide sequence ID" value="NZ_LKAJ02000003.1"/>
</dbReference>
<reference evidence="3" key="2">
    <citation type="journal article" date="2016" name="Genome Announc.">
        <title>Draft Genome Sequences of Two Novel Amoeba-Resistant Intranuclear Bacteria, 'Candidatus Berkiella cookevillensis' and 'Candidatus Berkiella aquae'.</title>
        <authorList>
            <person name="Mehari Y.T."/>
            <person name="Arivett B.A."/>
            <person name="Farone A.L."/>
            <person name="Gunderson J.H."/>
            <person name="Farone M.B."/>
        </authorList>
    </citation>
    <scope>NUCLEOTIDE SEQUENCE</scope>
    <source>
        <strain evidence="3">HT99</strain>
    </source>
</reference>
<dbReference type="InterPro" id="IPR052158">
    <property type="entry name" value="INH-QAR"/>
</dbReference>
<dbReference type="AlphaFoldDB" id="A0A0Q9YT39"/>
<dbReference type="PANTHER" id="PTHR43130:SF2">
    <property type="entry name" value="DJ-1_PFPI DOMAIN-CONTAINING PROTEIN"/>
    <property type="match status" value="1"/>
</dbReference>
<evidence type="ECO:0000313" key="4">
    <source>
        <dbReference type="Proteomes" id="UP000051497"/>
    </source>
</evidence>
<dbReference type="SUPFAM" id="SSF52317">
    <property type="entry name" value="Class I glutamine amidotransferase-like"/>
    <property type="match status" value="1"/>
</dbReference>
<reference evidence="3" key="3">
    <citation type="submission" date="2021-06" db="EMBL/GenBank/DDBJ databases">
        <title>Genomic Description and Analysis of Intracellular Bacteria, Candidatus Berkiella cookevillensis and Candidatus Berkiella aquae.</title>
        <authorList>
            <person name="Kidane D.T."/>
            <person name="Mehari Y.T."/>
            <person name="Rice F.C."/>
            <person name="Arivett B.A."/>
            <person name="Farone A.L."/>
            <person name="Berk S.G."/>
            <person name="Farone M.B."/>
        </authorList>
    </citation>
    <scope>NUCLEOTIDE SEQUENCE</scope>
    <source>
        <strain evidence="3">HT99</strain>
    </source>
</reference>
<dbReference type="OrthoDB" id="3210279at2"/>
<dbReference type="EMBL" id="LKAJ01000017">
    <property type="protein sequence ID" value="KRG19187.1"/>
    <property type="molecule type" value="Genomic_DNA"/>
</dbReference>
<dbReference type="PANTHER" id="PTHR43130">
    <property type="entry name" value="ARAC-FAMILY TRANSCRIPTIONAL REGULATOR"/>
    <property type="match status" value="1"/>
</dbReference>
<reference evidence="2" key="1">
    <citation type="submission" date="2015-09" db="EMBL/GenBank/DDBJ databases">
        <title>Draft Genome Sequences of Two Novel Amoeba-resistant Intranuclear Bacteria, Candidatus Berkiella cookevillensis and Candidatus Berkiella aquae.</title>
        <authorList>
            <person name="Mehari Y.T."/>
            <person name="Arivett B.A."/>
            <person name="Farone A.L."/>
            <person name="Gunderson J.H."/>
            <person name="Farone M.B."/>
        </authorList>
    </citation>
    <scope>NUCLEOTIDE SEQUENCE [LARGE SCALE GENOMIC DNA]</scope>
    <source>
        <strain evidence="2">HT99</strain>
    </source>
</reference>
<dbReference type="EMBL" id="LKAJ02000003">
    <property type="protein sequence ID" value="MCS5712903.1"/>
    <property type="molecule type" value="Genomic_DNA"/>
</dbReference>
<feature type="domain" description="DJ-1/PfpI" evidence="1">
    <location>
        <begin position="2"/>
        <end position="157"/>
    </location>
</feature>
<protein>
    <submittedName>
        <fullName evidence="3">DJ-1/PfpI family protein</fullName>
    </submittedName>
    <submittedName>
        <fullName evidence="2">Isonitrile hydratase</fullName>
        <ecNumber evidence="2">4.2.1.103</ecNumber>
    </submittedName>
</protein>
<dbReference type="PATRIC" id="fig|1590043.3.peg.2896"/>
<comment type="caution">
    <text evidence="2">The sequence shown here is derived from an EMBL/GenBank/DDBJ whole genome shotgun (WGS) entry which is preliminary data.</text>
</comment>
<gene>
    <name evidence="2" type="primary">inhA</name>
    <name evidence="3" type="ORF">HT99x_015805</name>
    <name evidence="2" type="ORF">HT99x_02846</name>
</gene>
<keyword evidence="4" id="KW-1185">Reference proteome</keyword>
<dbReference type="GO" id="GO:0050549">
    <property type="term" value="F:cyclohexyl-isocyanide hydratase activity"/>
    <property type="evidence" value="ECO:0007669"/>
    <property type="project" value="UniProtKB-EC"/>
</dbReference>
<dbReference type="Pfam" id="PF01965">
    <property type="entry name" value="DJ-1_PfpI"/>
    <property type="match status" value="1"/>
</dbReference>
<evidence type="ECO:0000313" key="3">
    <source>
        <dbReference type="EMBL" id="MCS5712903.1"/>
    </source>
</evidence>
<name>A0A0Q9YT39_9GAMM</name>
<dbReference type="STRING" id="295108.HT99x_02846"/>
<dbReference type="InterPro" id="IPR029062">
    <property type="entry name" value="Class_I_gatase-like"/>
</dbReference>
<dbReference type="Proteomes" id="UP000051497">
    <property type="component" value="Unassembled WGS sequence"/>
</dbReference>
<accession>A0A0Q9YT39</accession>
<evidence type="ECO:0000313" key="2">
    <source>
        <dbReference type="EMBL" id="KRG19187.1"/>
    </source>
</evidence>
<dbReference type="EC" id="4.2.1.103" evidence="2"/>
<keyword evidence="2" id="KW-0456">Lyase</keyword>
<dbReference type="Gene3D" id="3.40.50.880">
    <property type="match status" value="1"/>
</dbReference>
<sequence length="217" mass="23785">MKKIAIVIFDHFTDIDLFLMWDILCRNKTDWQVKILGTKEQHQSTHGLLVTTHGNIMEANNADVVLFSSGKIGISTVIKDKIFLETFSLNSQKQLIGSICAGSFILAKLGLLNNGPATTHPEAKSELQAMGVEVIDKPFVCNGNVATAGGCLSAQYLVAWVIERLFGIDKRLESLKVISPAGQNEIYERLVTETLHGSGGIKAPDLVDKGDYVYNHL</sequence>